<accession>A0ACA9PLS9</accession>
<name>A0ACA9PLS9_9GLOM</name>
<evidence type="ECO:0000313" key="1">
    <source>
        <dbReference type="EMBL" id="CAG8714564.1"/>
    </source>
</evidence>
<comment type="caution">
    <text evidence="1">The sequence shown here is derived from an EMBL/GenBank/DDBJ whole genome shotgun (WGS) entry which is preliminary data.</text>
</comment>
<dbReference type="EMBL" id="CAJVPU010030636">
    <property type="protein sequence ID" value="CAG8714564.1"/>
    <property type="molecule type" value="Genomic_DNA"/>
</dbReference>
<evidence type="ECO:0000313" key="2">
    <source>
        <dbReference type="Proteomes" id="UP000789702"/>
    </source>
</evidence>
<keyword evidence="2" id="KW-1185">Reference proteome</keyword>
<feature type="non-terminal residue" evidence="1">
    <location>
        <position position="1"/>
    </location>
</feature>
<gene>
    <name evidence="1" type="ORF">DHETER_LOCUS12461</name>
</gene>
<reference evidence="1" key="1">
    <citation type="submission" date="2021-06" db="EMBL/GenBank/DDBJ databases">
        <authorList>
            <person name="Kallberg Y."/>
            <person name="Tangrot J."/>
            <person name="Rosling A."/>
        </authorList>
    </citation>
    <scope>NUCLEOTIDE SEQUENCE</scope>
    <source>
        <strain evidence="1">IL203A</strain>
    </source>
</reference>
<protein>
    <submittedName>
        <fullName evidence="1">13021_t:CDS:1</fullName>
    </submittedName>
</protein>
<dbReference type="Proteomes" id="UP000789702">
    <property type="component" value="Unassembled WGS sequence"/>
</dbReference>
<proteinExistence type="predicted"/>
<organism evidence="1 2">
    <name type="scientific">Dentiscutata heterogama</name>
    <dbReference type="NCBI Taxonomy" id="1316150"/>
    <lineage>
        <taxon>Eukaryota</taxon>
        <taxon>Fungi</taxon>
        <taxon>Fungi incertae sedis</taxon>
        <taxon>Mucoromycota</taxon>
        <taxon>Glomeromycotina</taxon>
        <taxon>Glomeromycetes</taxon>
        <taxon>Diversisporales</taxon>
        <taxon>Gigasporaceae</taxon>
        <taxon>Dentiscutata</taxon>
    </lineage>
</organism>
<sequence length="43" mass="4922">TNEYLSLNIIPLSNFISLRNATVLQNLKCPIQKVQDIEDDSFI</sequence>